<evidence type="ECO:0000313" key="2">
    <source>
        <dbReference type="Proteomes" id="UP000078465"/>
    </source>
</evidence>
<protein>
    <submittedName>
        <fullName evidence="1">Autoinducer binding domain-containing protein</fullName>
    </submittedName>
</protein>
<accession>A0ACD5EGT5</accession>
<evidence type="ECO:0000313" key="1">
    <source>
        <dbReference type="EMBL" id="XKM38330.1"/>
    </source>
</evidence>
<dbReference type="EMBL" id="CP171851">
    <property type="protein sequence ID" value="XKM38330.1"/>
    <property type="molecule type" value="Genomic_DNA"/>
</dbReference>
<gene>
    <name evidence="1" type="ORF">A4U53_004860</name>
</gene>
<dbReference type="Proteomes" id="UP000078465">
    <property type="component" value="Plasmid unnamed5"/>
</dbReference>
<proteinExistence type="predicted"/>
<organism evidence="1 2">
    <name type="scientific">Rhizobium ruizarguesonis</name>
    <dbReference type="NCBI Taxonomy" id="2081791"/>
    <lineage>
        <taxon>Bacteria</taxon>
        <taxon>Pseudomonadati</taxon>
        <taxon>Pseudomonadota</taxon>
        <taxon>Alphaproteobacteria</taxon>
        <taxon>Hyphomicrobiales</taxon>
        <taxon>Rhizobiaceae</taxon>
        <taxon>Rhizobium/Agrobacterium group</taxon>
        <taxon>Rhizobium</taxon>
    </lineage>
</organism>
<name>A0ACD5EGT5_9HYPH</name>
<geneLocation type="plasmid" evidence="1 2">
    <name>unnamed5</name>
</geneLocation>
<reference evidence="1" key="1">
    <citation type="submission" date="2024-10" db="EMBL/GenBank/DDBJ databases">
        <title>Strain of Rhizobium-related bacteria isolated fromm roots of Vavilovia formosa.</title>
        <authorList>
            <person name="Kimeklis A."/>
            <person name="Afonin A."/>
        </authorList>
    </citation>
    <scope>NUCLEOTIDE SEQUENCE</scope>
    <source>
        <strain evidence="1">Vaf-46</strain>
    </source>
</reference>
<keyword evidence="1" id="KW-0614">Plasmid</keyword>
<sequence length="232" mass="25695">MNQLVAGLLEISAVAHDDATLKAALADLAERFEFSGYDYAKLLPGDFYVISNLHPDWLKRSRRLDLDRRNPIVKRAQQSRRAFIWSGTPQTGTPLEEDQTFYETAAQFGIRSGITIPIAISSGAISVLTFVSPKSVVTAHDEIDPIAASSAVGQLHARIEQLKIAPSIQEPFTSLRRRGPTRGGFHSAKRWKTRPISSRSNIIPSVLRSPRHDGDMTSATTRSSWLWQFGVA</sequence>